<dbReference type="KEGG" id="dtl:H8F01_16640"/>
<keyword evidence="12 13" id="KW-0472">Membrane</keyword>
<dbReference type="GO" id="GO:0008863">
    <property type="term" value="F:formate dehydrogenase (NAD+) activity"/>
    <property type="evidence" value="ECO:0007669"/>
    <property type="project" value="InterPro"/>
</dbReference>
<dbReference type="GO" id="GO:0009326">
    <property type="term" value="C:formate dehydrogenase complex"/>
    <property type="evidence" value="ECO:0007669"/>
    <property type="project" value="InterPro"/>
</dbReference>
<keyword evidence="16" id="KW-1185">Reference proteome</keyword>
<keyword evidence="10 13" id="KW-1133">Transmembrane helix</keyword>
<evidence type="ECO:0000256" key="9">
    <source>
        <dbReference type="ARBA" id="ARBA00022982"/>
    </source>
</evidence>
<evidence type="ECO:0000256" key="7">
    <source>
        <dbReference type="ARBA" id="ARBA00022692"/>
    </source>
</evidence>
<keyword evidence="9" id="KW-0249">Electron transport</keyword>
<keyword evidence="6" id="KW-0349">Heme</keyword>
<evidence type="ECO:0000256" key="13">
    <source>
        <dbReference type="SAM" id="Phobius"/>
    </source>
</evidence>
<dbReference type="InterPro" id="IPR016174">
    <property type="entry name" value="Di-haem_cyt_TM"/>
</dbReference>
<dbReference type="GO" id="GO:0015944">
    <property type="term" value="P:formate oxidation"/>
    <property type="evidence" value="ECO:0007669"/>
    <property type="project" value="TreeGrafter"/>
</dbReference>
<dbReference type="GO" id="GO:0036397">
    <property type="term" value="F:formate dehydrogenase (quinone) activity"/>
    <property type="evidence" value="ECO:0007669"/>
    <property type="project" value="TreeGrafter"/>
</dbReference>
<feature type="transmembrane region" description="Helical" evidence="13">
    <location>
        <begin position="149"/>
        <end position="175"/>
    </location>
</feature>
<evidence type="ECO:0000256" key="10">
    <source>
        <dbReference type="ARBA" id="ARBA00022989"/>
    </source>
</evidence>
<organism evidence="15 16">
    <name type="scientific">Dyella telluris</name>
    <dbReference type="NCBI Taxonomy" id="2763498"/>
    <lineage>
        <taxon>Bacteria</taxon>
        <taxon>Pseudomonadati</taxon>
        <taxon>Pseudomonadota</taxon>
        <taxon>Gammaproteobacteria</taxon>
        <taxon>Lysobacterales</taxon>
        <taxon>Rhodanobacteraceae</taxon>
        <taxon>Dyella</taxon>
    </lineage>
</organism>
<evidence type="ECO:0000313" key="15">
    <source>
        <dbReference type="EMBL" id="QNK00700.1"/>
    </source>
</evidence>
<accession>A0A7G8Q1P2</accession>
<dbReference type="Pfam" id="PF01292">
    <property type="entry name" value="Ni_hydr_CYTB"/>
    <property type="match status" value="1"/>
</dbReference>
<dbReference type="InterPro" id="IPR006471">
    <property type="entry name" value="Formate_DH_gsu"/>
</dbReference>
<dbReference type="GO" id="GO:0005886">
    <property type="term" value="C:plasma membrane"/>
    <property type="evidence" value="ECO:0007669"/>
    <property type="project" value="UniProtKB-SubCell"/>
</dbReference>
<evidence type="ECO:0000256" key="4">
    <source>
        <dbReference type="ARBA" id="ARBA00022448"/>
    </source>
</evidence>
<dbReference type="EMBL" id="CP060412">
    <property type="protein sequence ID" value="QNK00700.1"/>
    <property type="molecule type" value="Genomic_DNA"/>
</dbReference>
<keyword evidence="11" id="KW-0408">Iron</keyword>
<dbReference type="RefSeq" id="WP_187056172.1">
    <property type="nucleotide sequence ID" value="NZ_CP060412.1"/>
</dbReference>
<evidence type="ECO:0000256" key="8">
    <source>
        <dbReference type="ARBA" id="ARBA00022723"/>
    </source>
</evidence>
<feature type="transmembrane region" description="Helical" evidence="13">
    <location>
        <begin position="55"/>
        <end position="75"/>
    </location>
</feature>
<dbReference type="PANTHER" id="PTHR30074">
    <property type="entry name" value="FORMATE DEHYDROGENASE, NITRATE-INDUCIBLE, CYTOCHROME B556 FDN SUBUNIT"/>
    <property type="match status" value="1"/>
</dbReference>
<dbReference type="InterPro" id="IPR051817">
    <property type="entry name" value="FDH_cytochrome_b556_subunit"/>
</dbReference>
<evidence type="ECO:0000259" key="14">
    <source>
        <dbReference type="Pfam" id="PF01292"/>
    </source>
</evidence>
<evidence type="ECO:0000256" key="2">
    <source>
        <dbReference type="ARBA" id="ARBA00004651"/>
    </source>
</evidence>
<dbReference type="GO" id="GO:0009061">
    <property type="term" value="P:anaerobic respiration"/>
    <property type="evidence" value="ECO:0007669"/>
    <property type="project" value="TreeGrafter"/>
</dbReference>
<evidence type="ECO:0000256" key="1">
    <source>
        <dbReference type="ARBA" id="ARBA00001971"/>
    </source>
</evidence>
<dbReference type="AlphaFoldDB" id="A0A7G8Q1P2"/>
<dbReference type="GO" id="GO:0022904">
    <property type="term" value="P:respiratory electron transport chain"/>
    <property type="evidence" value="ECO:0007669"/>
    <property type="project" value="InterPro"/>
</dbReference>
<comment type="similarity">
    <text evidence="3">Belongs to the formate dehydrogenase gamma subunit family.</text>
</comment>
<keyword evidence="4" id="KW-0813">Transport</keyword>
<keyword evidence="8" id="KW-0479">Metal-binding</keyword>
<evidence type="ECO:0000256" key="11">
    <source>
        <dbReference type="ARBA" id="ARBA00023004"/>
    </source>
</evidence>
<keyword evidence="5" id="KW-1003">Cell membrane</keyword>
<evidence type="ECO:0000313" key="16">
    <source>
        <dbReference type="Proteomes" id="UP000515873"/>
    </source>
</evidence>
<dbReference type="Gene3D" id="1.20.950.20">
    <property type="entry name" value="Transmembrane di-heme cytochromes, Chain C"/>
    <property type="match status" value="1"/>
</dbReference>
<evidence type="ECO:0000256" key="6">
    <source>
        <dbReference type="ARBA" id="ARBA00022617"/>
    </source>
</evidence>
<dbReference type="NCBIfam" id="TIGR01583">
    <property type="entry name" value="formate-DH-gamm"/>
    <property type="match status" value="1"/>
</dbReference>
<proteinExistence type="inferred from homology"/>
<comment type="cofactor">
    <cofactor evidence="1">
        <name>heme</name>
        <dbReference type="ChEBI" id="CHEBI:30413"/>
    </cofactor>
</comment>
<evidence type="ECO:0000256" key="12">
    <source>
        <dbReference type="ARBA" id="ARBA00023136"/>
    </source>
</evidence>
<dbReference type="GO" id="GO:0009055">
    <property type="term" value="F:electron transfer activity"/>
    <property type="evidence" value="ECO:0007669"/>
    <property type="project" value="InterPro"/>
</dbReference>
<gene>
    <name evidence="15" type="ORF">H8F01_16640</name>
</gene>
<dbReference type="GO" id="GO:0046872">
    <property type="term" value="F:metal ion binding"/>
    <property type="evidence" value="ECO:0007669"/>
    <property type="project" value="UniProtKB-KW"/>
</dbReference>
<name>A0A7G8Q1P2_9GAMM</name>
<feature type="transmembrane region" description="Helical" evidence="13">
    <location>
        <begin position="114"/>
        <end position="137"/>
    </location>
</feature>
<keyword evidence="7 13" id="KW-0812">Transmembrane</keyword>
<evidence type="ECO:0000256" key="3">
    <source>
        <dbReference type="ARBA" id="ARBA00010747"/>
    </source>
</evidence>
<comment type="subcellular location">
    <subcellularLocation>
        <location evidence="2">Cell membrane</location>
        <topology evidence="2">Multi-pass membrane protein</topology>
    </subcellularLocation>
</comment>
<reference evidence="15 16" key="1">
    <citation type="submission" date="2020-08" db="EMBL/GenBank/DDBJ databases">
        <title>Dyella sp. G9 isolated from forest soil.</title>
        <authorList>
            <person name="Fu J."/>
            <person name="Qiu L."/>
        </authorList>
    </citation>
    <scope>NUCLEOTIDE SEQUENCE [LARGE SCALE GENOMIC DNA]</scope>
    <source>
        <strain evidence="15 16">G9</strain>
    </source>
</reference>
<dbReference type="SUPFAM" id="SSF81342">
    <property type="entry name" value="Transmembrane di-heme cytochromes"/>
    <property type="match status" value="1"/>
</dbReference>
<dbReference type="Proteomes" id="UP000515873">
    <property type="component" value="Chromosome"/>
</dbReference>
<feature type="transmembrane region" description="Helical" evidence="13">
    <location>
        <begin position="21"/>
        <end position="43"/>
    </location>
</feature>
<dbReference type="PANTHER" id="PTHR30074:SF5">
    <property type="entry name" value="FORMATE DEHYDROGENASE, NITRATE-INDUCIBLE, CYTOCHROME B556(FDN) SUBUNIT"/>
    <property type="match status" value="1"/>
</dbReference>
<feature type="domain" description="Cytochrome b561 bacterial/Ni-hydrogenase" evidence="14">
    <location>
        <begin position="8"/>
        <end position="185"/>
    </location>
</feature>
<evidence type="ECO:0000256" key="5">
    <source>
        <dbReference type="ARBA" id="ARBA00022475"/>
    </source>
</evidence>
<dbReference type="InterPro" id="IPR011577">
    <property type="entry name" value="Cyt_b561_bac/Ni-Hgenase"/>
</dbReference>
<sequence length="217" mass="24967">MSRTVITRYTTVNRVNHWITAICFVLLVLSGLAMFHPMLFWLSGLFGGGQWMRAAHPWIGCLLLLSYLGLIVQFWRENLVHKDDVEWIRQMRFVVANDEEHIPAVGRNNAGQKFVFWSMTLLVPVLFFSGLVIWEVYFGESTSIPVQRAAVLIHSLAAIAAILVWVVHVYAAIWVRHSIRAMTQGYVTPGWAWRHHRAWLREVAAGEHGKDVIRKRP</sequence>
<protein>
    <submittedName>
        <fullName evidence="15">Formate dehydrogenase subunit gamma</fullName>
    </submittedName>
</protein>